<keyword evidence="1" id="KW-0472">Membrane</keyword>
<feature type="transmembrane region" description="Helical" evidence="1">
    <location>
        <begin position="54"/>
        <end position="76"/>
    </location>
</feature>
<organism evidence="2 3">
    <name type="scientific">Plebeiibacterium marinum</name>
    <dbReference type="NCBI Taxonomy" id="2992111"/>
    <lineage>
        <taxon>Bacteria</taxon>
        <taxon>Pseudomonadati</taxon>
        <taxon>Bacteroidota</taxon>
        <taxon>Bacteroidia</taxon>
        <taxon>Marinilabiliales</taxon>
        <taxon>Marinilabiliaceae</taxon>
        <taxon>Plebeiibacterium</taxon>
    </lineage>
</organism>
<feature type="transmembrane region" description="Helical" evidence="1">
    <location>
        <begin position="125"/>
        <end position="142"/>
    </location>
</feature>
<proteinExistence type="predicted"/>
<evidence type="ECO:0000256" key="1">
    <source>
        <dbReference type="SAM" id="Phobius"/>
    </source>
</evidence>
<reference evidence="2" key="1">
    <citation type="submission" date="2022-10" db="EMBL/GenBank/DDBJ databases">
        <authorList>
            <person name="Yu W.X."/>
        </authorList>
    </citation>
    <scope>NUCLEOTIDE SEQUENCE</scope>
    <source>
        <strain evidence="2">D04</strain>
    </source>
</reference>
<keyword evidence="1" id="KW-1133">Transmembrane helix</keyword>
<name>A0AAE3SIV6_9BACT</name>
<feature type="transmembrane region" description="Helical" evidence="1">
    <location>
        <begin position="20"/>
        <end position="42"/>
    </location>
</feature>
<dbReference type="Proteomes" id="UP001207408">
    <property type="component" value="Unassembled WGS sequence"/>
</dbReference>
<comment type="caution">
    <text evidence="2">The sequence shown here is derived from an EMBL/GenBank/DDBJ whole genome shotgun (WGS) entry which is preliminary data.</text>
</comment>
<accession>A0AAE3SIV6</accession>
<dbReference type="EMBL" id="JAPDPI010000007">
    <property type="protein sequence ID" value="MCW3805012.1"/>
    <property type="molecule type" value="Genomic_DNA"/>
</dbReference>
<keyword evidence="3" id="KW-1185">Reference proteome</keyword>
<dbReference type="RefSeq" id="WP_301198234.1">
    <property type="nucleotide sequence ID" value="NZ_JAPDPI010000007.1"/>
</dbReference>
<gene>
    <name evidence="2" type="ORF">OM074_05205</name>
</gene>
<keyword evidence="1" id="KW-0812">Transmembrane</keyword>
<sequence length="161" mass="18383">MTNRKMQADIKKQFKTLNILYAAILVSISLAALFTVFFVFRSGHLPIFDAEHQALIKTVVIISLLVGIPVSHIFFYKKIKHINPDIQVVNKLRFYQTAFIVRVAMLEAIGLIALIGYLVTADKSFLYMFAVVFILFMIHAPTKNKLCSDLNLSEQEEELLF</sequence>
<evidence type="ECO:0008006" key="4">
    <source>
        <dbReference type="Google" id="ProtNLM"/>
    </source>
</evidence>
<feature type="transmembrane region" description="Helical" evidence="1">
    <location>
        <begin position="97"/>
        <end position="119"/>
    </location>
</feature>
<evidence type="ECO:0000313" key="2">
    <source>
        <dbReference type="EMBL" id="MCW3805012.1"/>
    </source>
</evidence>
<protein>
    <recommendedName>
        <fullName evidence="4">DUF2975 domain-containing protein</fullName>
    </recommendedName>
</protein>
<dbReference type="AlphaFoldDB" id="A0AAE3SIV6"/>
<evidence type="ECO:0000313" key="3">
    <source>
        <dbReference type="Proteomes" id="UP001207408"/>
    </source>
</evidence>